<dbReference type="InterPro" id="IPR013876">
    <property type="entry name" value="TFIIH_BTF_p62_N"/>
</dbReference>
<keyword evidence="3" id="KW-0677">Repeat</keyword>
<evidence type="ECO:0000256" key="3">
    <source>
        <dbReference type="ARBA" id="ARBA00022737"/>
    </source>
</evidence>
<comment type="similarity">
    <text evidence="2">Belongs to the TFB1 family.</text>
</comment>
<feature type="domain" description="BSD" evidence="7">
    <location>
        <begin position="143"/>
        <end position="197"/>
    </location>
</feature>
<dbReference type="GO" id="GO:0006289">
    <property type="term" value="P:nucleotide-excision repair"/>
    <property type="evidence" value="ECO:0007669"/>
    <property type="project" value="InterPro"/>
</dbReference>
<dbReference type="Proteomes" id="UP000836841">
    <property type="component" value="Chromosome 1"/>
</dbReference>
<dbReference type="EMBL" id="OU466857">
    <property type="protein sequence ID" value="CAH2033440.1"/>
    <property type="molecule type" value="Genomic_DNA"/>
</dbReference>
<evidence type="ECO:0000313" key="8">
    <source>
        <dbReference type="EMBL" id="CAH2033440.1"/>
    </source>
</evidence>
<accession>A0AAU9R486</accession>
<dbReference type="InterPro" id="IPR005607">
    <property type="entry name" value="BSD_dom"/>
</dbReference>
<comment type="subcellular location">
    <subcellularLocation>
        <location evidence="1">Nucleus</location>
    </subcellularLocation>
</comment>
<dbReference type="AlphaFoldDB" id="A0AAU9R486"/>
<dbReference type="PANTHER" id="PTHR12856">
    <property type="entry name" value="TRANSCRIPTION INITIATION FACTOR IIH-RELATED"/>
    <property type="match status" value="1"/>
</dbReference>
<dbReference type="Gene3D" id="1.10.3970.10">
    <property type="entry name" value="BSD domain"/>
    <property type="match status" value="1"/>
</dbReference>
<dbReference type="PROSITE" id="PS50858">
    <property type="entry name" value="BSD"/>
    <property type="match status" value="2"/>
</dbReference>
<proteinExistence type="inferred from homology"/>
<sequence>MLRNQRGDSNQNHWFWETLAYLLDMASGQVEKRVRLKSSVKDPGTPGFLRIREEMLLFVPHDPKSDSKLRVQTQNIKSQKYTKEGSNKPPWLNLTNKQGRSHIFEFENYSDMHACRDFISKLHGPNAKSLAKCEELPKKSAVSTSSEQLSIAELELRFKLLRESSELQRLHKQLVEGKILTEDEFWATRKKLLGKVSTGKSKQQVGIKSMMVSGIKPSTDGRIFAEKPAVRQAFINYVPSKMTEKDFWTKYFRAEYLYSTKNTAVAAAEAAEDEQLAVFLKPDEILARETRQKIRRVDPTLDMEADRGDDYTHLMDHGIQRDGTSDVVEPQNDQFKRSLLQDLNRHAAVVLEGRSIDVESEDTRVVAEALTRAKQVSKADGESNKDANQERLARMSRAAEMEDLQAPQNFPLAPLCIKDPRDYFESQQGNVLNEPRRAGASKRNVHEAYGLLKESILEIRTTGSLTRTISTAKNIIGKNPKESFLDRLPKSTKDEVLHHWTSIQELLRHFWSCYPISTTYLHTKVGKLKDAMSNTYSELDAMKQSVQSDLRHQVSLLVRPMQQNSPRVLSIRFNQPNQALHCSPVNRLKSDWILTQFVRQALDAAFQHYEADMQRRTAKSGERPNGCI</sequence>
<gene>
    <name evidence="8" type="ORF">TAV2_LOCUS3230</name>
</gene>
<keyword evidence="4" id="KW-0805">Transcription regulation</keyword>
<dbReference type="SUPFAM" id="SSF140383">
    <property type="entry name" value="BSD domain-like"/>
    <property type="match status" value="2"/>
</dbReference>
<dbReference type="GO" id="GO:0006351">
    <property type="term" value="P:DNA-templated transcription"/>
    <property type="evidence" value="ECO:0007669"/>
    <property type="project" value="InterPro"/>
</dbReference>
<evidence type="ECO:0000259" key="7">
    <source>
        <dbReference type="PROSITE" id="PS50858"/>
    </source>
</evidence>
<keyword evidence="5" id="KW-0804">Transcription</keyword>
<dbReference type="InterPro" id="IPR035925">
    <property type="entry name" value="BSD_dom_sf"/>
</dbReference>
<keyword evidence="6" id="KW-0539">Nucleus</keyword>
<evidence type="ECO:0000256" key="5">
    <source>
        <dbReference type="ARBA" id="ARBA00023163"/>
    </source>
</evidence>
<evidence type="ECO:0000256" key="4">
    <source>
        <dbReference type="ARBA" id="ARBA00023015"/>
    </source>
</evidence>
<dbReference type="GO" id="GO:0000439">
    <property type="term" value="C:transcription factor TFIIH core complex"/>
    <property type="evidence" value="ECO:0007669"/>
    <property type="project" value="InterPro"/>
</dbReference>
<dbReference type="SMART" id="SM00751">
    <property type="entry name" value="BSD"/>
    <property type="match status" value="2"/>
</dbReference>
<dbReference type="Gene3D" id="6.10.140.1200">
    <property type="match status" value="1"/>
</dbReference>
<keyword evidence="9" id="KW-1185">Reference proteome</keyword>
<protein>
    <recommendedName>
        <fullName evidence="7">BSD domain-containing protein</fullName>
    </recommendedName>
</protein>
<evidence type="ECO:0000256" key="6">
    <source>
        <dbReference type="ARBA" id="ARBA00023242"/>
    </source>
</evidence>
<name>A0AAU9R486_THLAR</name>
<dbReference type="Pfam" id="PF08567">
    <property type="entry name" value="PH_TFIIH"/>
    <property type="match status" value="1"/>
</dbReference>
<reference evidence="8 9" key="1">
    <citation type="submission" date="2022-03" db="EMBL/GenBank/DDBJ databases">
        <authorList>
            <person name="Nunn A."/>
            <person name="Chopra R."/>
            <person name="Nunn A."/>
            <person name="Contreras Garrido A."/>
        </authorList>
    </citation>
    <scope>NUCLEOTIDE SEQUENCE [LARGE SCALE GENOMIC DNA]</scope>
</reference>
<feature type="domain" description="BSD" evidence="7">
    <location>
        <begin position="223"/>
        <end position="259"/>
    </location>
</feature>
<evidence type="ECO:0000256" key="1">
    <source>
        <dbReference type="ARBA" id="ARBA00004123"/>
    </source>
</evidence>
<organism evidence="8 9">
    <name type="scientific">Thlaspi arvense</name>
    <name type="common">Field penny-cress</name>
    <dbReference type="NCBI Taxonomy" id="13288"/>
    <lineage>
        <taxon>Eukaryota</taxon>
        <taxon>Viridiplantae</taxon>
        <taxon>Streptophyta</taxon>
        <taxon>Embryophyta</taxon>
        <taxon>Tracheophyta</taxon>
        <taxon>Spermatophyta</taxon>
        <taxon>Magnoliopsida</taxon>
        <taxon>eudicotyledons</taxon>
        <taxon>Gunneridae</taxon>
        <taxon>Pentapetalae</taxon>
        <taxon>rosids</taxon>
        <taxon>malvids</taxon>
        <taxon>Brassicales</taxon>
        <taxon>Brassicaceae</taxon>
        <taxon>Thlaspideae</taxon>
        <taxon>Thlaspi</taxon>
    </lineage>
</organism>
<dbReference type="SUPFAM" id="SSF50729">
    <property type="entry name" value="PH domain-like"/>
    <property type="match status" value="1"/>
</dbReference>
<dbReference type="InterPro" id="IPR027079">
    <property type="entry name" value="Tfb1/GTF2H1"/>
</dbReference>
<evidence type="ECO:0000256" key="2">
    <source>
        <dbReference type="ARBA" id="ARBA00009448"/>
    </source>
</evidence>
<evidence type="ECO:0000313" key="9">
    <source>
        <dbReference type="Proteomes" id="UP000836841"/>
    </source>
</evidence>
<dbReference type="Pfam" id="PF03909">
    <property type="entry name" value="BSD"/>
    <property type="match status" value="1"/>
</dbReference>